<keyword evidence="14" id="KW-1185">Reference proteome</keyword>
<keyword evidence="9" id="KW-0966">Cell projection</keyword>
<evidence type="ECO:0000256" key="2">
    <source>
        <dbReference type="ARBA" id="ARBA00004611"/>
    </source>
</evidence>
<feature type="compositionally biased region" description="Basic and acidic residues" evidence="12">
    <location>
        <begin position="1"/>
        <end position="14"/>
    </location>
</feature>
<evidence type="ECO:0000313" key="14">
    <source>
        <dbReference type="Proteomes" id="UP001209878"/>
    </source>
</evidence>
<evidence type="ECO:0000256" key="11">
    <source>
        <dbReference type="ARBA" id="ARBA00044800"/>
    </source>
</evidence>
<evidence type="ECO:0000256" key="8">
    <source>
        <dbReference type="ARBA" id="ARBA00023212"/>
    </source>
</evidence>
<gene>
    <name evidence="13" type="ORF">NP493_463g02050</name>
</gene>
<evidence type="ECO:0000256" key="1">
    <source>
        <dbReference type="ARBA" id="ARBA00003029"/>
    </source>
</evidence>
<comment type="subcellular location">
    <subcellularLocation>
        <location evidence="2">Cytoplasm</location>
        <location evidence="2">Cytoskeleton</location>
        <location evidence="2">Flagellum axoneme</location>
    </subcellularLocation>
</comment>
<dbReference type="EMBL" id="JAODUO010000463">
    <property type="protein sequence ID" value="KAK2179997.1"/>
    <property type="molecule type" value="Genomic_DNA"/>
</dbReference>
<protein>
    <recommendedName>
        <fullName evidence="11">Dynein regulatory complex protein 12</fullName>
    </recommendedName>
</protein>
<organism evidence="13 14">
    <name type="scientific">Ridgeia piscesae</name>
    <name type="common">Tubeworm</name>
    <dbReference type="NCBI Taxonomy" id="27915"/>
    <lineage>
        <taxon>Eukaryota</taxon>
        <taxon>Metazoa</taxon>
        <taxon>Spiralia</taxon>
        <taxon>Lophotrochozoa</taxon>
        <taxon>Annelida</taxon>
        <taxon>Polychaeta</taxon>
        <taxon>Sedentaria</taxon>
        <taxon>Canalipalpata</taxon>
        <taxon>Sabellida</taxon>
        <taxon>Siboglinidae</taxon>
        <taxon>Ridgeia</taxon>
    </lineage>
</organism>
<comment type="caution">
    <text evidence="13">The sequence shown here is derived from an EMBL/GenBank/DDBJ whole genome shotgun (WGS) entry which is preliminary data.</text>
</comment>
<comment type="function">
    <text evidence="1">Component of the nexin-dynein regulatory complex (N-DRC), a key regulator of ciliary/flagellar motility which maintains the alignment and integrity of the distal axoneme and regulates microtubule sliding in motile axonemes.</text>
</comment>
<evidence type="ECO:0000256" key="6">
    <source>
        <dbReference type="ARBA" id="ARBA00023054"/>
    </source>
</evidence>
<proteinExistence type="inferred from homology"/>
<evidence type="ECO:0000256" key="4">
    <source>
        <dbReference type="ARBA" id="ARBA00022490"/>
    </source>
</evidence>
<accession>A0AAD9KYM8</accession>
<evidence type="ECO:0000256" key="5">
    <source>
        <dbReference type="ARBA" id="ARBA00022846"/>
    </source>
</evidence>
<dbReference type="InterPro" id="IPR033585">
    <property type="entry name" value="DRC12-like"/>
</dbReference>
<evidence type="ECO:0000256" key="12">
    <source>
        <dbReference type="SAM" id="MobiDB-lite"/>
    </source>
</evidence>
<keyword evidence="8" id="KW-0206">Cytoskeleton</keyword>
<keyword evidence="4" id="KW-0963">Cytoplasm</keyword>
<evidence type="ECO:0000256" key="10">
    <source>
        <dbReference type="ARBA" id="ARBA00044754"/>
    </source>
</evidence>
<feature type="region of interest" description="Disordered" evidence="12">
    <location>
        <begin position="1"/>
        <end position="38"/>
    </location>
</feature>
<name>A0AAD9KYM8_RIDPI</name>
<dbReference type="Proteomes" id="UP001209878">
    <property type="component" value="Unassembled WGS sequence"/>
</dbReference>
<reference evidence="13" key="1">
    <citation type="journal article" date="2023" name="Mol. Biol. Evol.">
        <title>Third-Generation Sequencing Reveals the Adaptive Role of the Epigenome in Three Deep-Sea Polychaetes.</title>
        <authorList>
            <person name="Perez M."/>
            <person name="Aroh O."/>
            <person name="Sun Y."/>
            <person name="Lan Y."/>
            <person name="Juniper S.K."/>
            <person name="Young C.R."/>
            <person name="Angers B."/>
            <person name="Qian P.Y."/>
        </authorList>
    </citation>
    <scope>NUCLEOTIDE SEQUENCE</scope>
    <source>
        <strain evidence="13">R07B-5</strain>
    </source>
</reference>
<evidence type="ECO:0000256" key="3">
    <source>
        <dbReference type="ARBA" id="ARBA00011248"/>
    </source>
</evidence>
<feature type="compositionally biased region" description="Basic and acidic residues" evidence="12">
    <location>
        <begin position="21"/>
        <end position="38"/>
    </location>
</feature>
<comment type="subunit">
    <text evidence="3">Component of the nexin-dynein regulatory complex (N-DRC).</text>
</comment>
<comment type="similarity">
    <text evidence="10">Belongs to the DRC12 family.</text>
</comment>
<sequence length="163" mass="19334">MLKEHLAVRKELTRRTQAASEDWRERMEDAEKTLDDQKSTHVSVNADISRQYKTMQHEMGLRNTLLDMDVQKLTGNLAITQDELQTTQRSMKKMCEEKDDEISILRLKIDSMGTQYETVLMDNLDRLVDKMDTMRSQWEETTLNIHDYNKERLLEFGFNPLEF</sequence>
<keyword evidence="5" id="KW-0282">Flagellum</keyword>
<evidence type="ECO:0000256" key="7">
    <source>
        <dbReference type="ARBA" id="ARBA00023069"/>
    </source>
</evidence>
<dbReference type="PANTHER" id="PTHR28656">
    <property type="entry name" value="COILED-COIL DOMAIN-CONTAINING PROTEIN 153"/>
    <property type="match status" value="1"/>
</dbReference>
<dbReference type="PANTHER" id="PTHR28656:SF1">
    <property type="entry name" value="COILED-COIL DOMAIN-CONTAINING PROTEIN 153"/>
    <property type="match status" value="1"/>
</dbReference>
<keyword evidence="7" id="KW-0969">Cilium</keyword>
<evidence type="ECO:0000256" key="9">
    <source>
        <dbReference type="ARBA" id="ARBA00023273"/>
    </source>
</evidence>
<dbReference type="AlphaFoldDB" id="A0AAD9KYM8"/>
<evidence type="ECO:0000313" key="13">
    <source>
        <dbReference type="EMBL" id="KAK2179997.1"/>
    </source>
</evidence>
<keyword evidence="6" id="KW-0175">Coiled coil</keyword>